<reference evidence="3 4" key="1">
    <citation type="submission" date="2016-07" db="EMBL/GenBank/DDBJ databases">
        <title>Pervasive Adenine N6-methylation of Active Genes in Fungi.</title>
        <authorList>
            <consortium name="DOE Joint Genome Institute"/>
            <person name="Mondo S.J."/>
            <person name="Dannebaum R.O."/>
            <person name="Kuo R.C."/>
            <person name="Labutti K."/>
            <person name="Haridas S."/>
            <person name="Kuo A."/>
            <person name="Salamov A."/>
            <person name="Ahrendt S.R."/>
            <person name="Lipzen A."/>
            <person name="Sullivan W."/>
            <person name="Andreopoulos W.B."/>
            <person name="Clum A."/>
            <person name="Lindquist E."/>
            <person name="Daum C."/>
            <person name="Ramamoorthy G.K."/>
            <person name="Gryganskyi A."/>
            <person name="Culley D."/>
            <person name="Magnuson J.K."/>
            <person name="James T.Y."/>
            <person name="O'Malley M.A."/>
            <person name="Stajich J.E."/>
            <person name="Spatafora J.W."/>
            <person name="Visel A."/>
            <person name="Grigoriev I.V."/>
        </authorList>
    </citation>
    <scope>NUCLEOTIDE SEQUENCE [LARGE SCALE GENOMIC DNA]</scope>
    <source>
        <strain evidence="3 4">PL171</strain>
    </source>
</reference>
<protein>
    <submittedName>
        <fullName evidence="3">Uncharacterized protein</fullName>
    </submittedName>
</protein>
<dbReference type="AlphaFoldDB" id="A0A1Y2HHF7"/>
<feature type="non-terminal residue" evidence="3">
    <location>
        <position position="236"/>
    </location>
</feature>
<feature type="chain" id="PRO_5012146838" evidence="2">
    <location>
        <begin position="19"/>
        <end position="236"/>
    </location>
</feature>
<feature type="compositionally biased region" description="Low complexity" evidence="1">
    <location>
        <begin position="216"/>
        <end position="236"/>
    </location>
</feature>
<comment type="caution">
    <text evidence="3">The sequence shown here is derived from an EMBL/GenBank/DDBJ whole genome shotgun (WGS) entry which is preliminary data.</text>
</comment>
<feature type="signal peptide" evidence="2">
    <location>
        <begin position="1"/>
        <end position="18"/>
    </location>
</feature>
<evidence type="ECO:0000313" key="3">
    <source>
        <dbReference type="EMBL" id="ORZ33321.1"/>
    </source>
</evidence>
<keyword evidence="2" id="KW-0732">Signal</keyword>
<organism evidence="3 4">
    <name type="scientific">Catenaria anguillulae PL171</name>
    <dbReference type="NCBI Taxonomy" id="765915"/>
    <lineage>
        <taxon>Eukaryota</taxon>
        <taxon>Fungi</taxon>
        <taxon>Fungi incertae sedis</taxon>
        <taxon>Blastocladiomycota</taxon>
        <taxon>Blastocladiomycetes</taxon>
        <taxon>Blastocladiales</taxon>
        <taxon>Catenariaceae</taxon>
        <taxon>Catenaria</taxon>
    </lineage>
</organism>
<dbReference type="EMBL" id="MCFL01000037">
    <property type="protein sequence ID" value="ORZ33321.1"/>
    <property type="molecule type" value="Genomic_DNA"/>
</dbReference>
<sequence length="236" mass="26357">MMAMLHGILVLVSGTIEGFTHPFTWKLTNAGFPPLTEEERAVLKTPLTKKLTHYTVPKGTRHFARGGFYRLNNLIKMYPEEHKELVDSGYFKTHIHRKVEELLLNIVKVDFPMYFTSESTPGSYVRVTIETDYVTLYGDGNNVIAARYNALRHLVFLAIAGHEPSAWREIMPKPTPLSSTGPAARPRYLRAREEPSVAPIRRSIHDSEVSPARLGAVAHQPSSPHSAAAVAPFISS</sequence>
<evidence type="ECO:0000256" key="2">
    <source>
        <dbReference type="SAM" id="SignalP"/>
    </source>
</evidence>
<accession>A0A1Y2HHF7</accession>
<name>A0A1Y2HHF7_9FUNG</name>
<evidence type="ECO:0000256" key="1">
    <source>
        <dbReference type="SAM" id="MobiDB-lite"/>
    </source>
</evidence>
<keyword evidence="4" id="KW-1185">Reference proteome</keyword>
<gene>
    <name evidence="3" type="ORF">BCR44DRAFT_329084</name>
</gene>
<feature type="region of interest" description="Disordered" evidence="1">
    <location>
        <begin position="215"/>
        <end position="236"/>
    </location>
</feature>
<proteinExistence type="predicted"/>
<evidence type="ECO:0000313" key="4">
    <source>
        <dbReference type="Proteomes" id="UP000193411"/>
    </source>
</evidence>
<dbReference type="Proteomes" id="UP000193411">
    <property type="component" value="Unassembled WGS sequence"/>
</dbReference>